<feature type="domain" description="TF-B3" evidence="7">
    <location>
        <begin position="626"/>
        <end position="723"/>
    </location>
</feature>
<comment type="caution">
    <text evidence="8">The sequence shown here is derived from an EMBL/GenBank/DDBJ whole genome shotgun (WGS) entry which is preliminary data.</text>
</comment>
<evidence type="ECO:0000313" key="8">
    <source>
        <dbReference type="EMBL" id="POO02679.1"/>
    </source>
</evidence>
<gene>
    <name evidence="8" type="ORF">TorRG33x02_016650</name>
</gene>
<organism evidence="8 9">
    <name type="scientific">Trema orientale</name>
    <name type="common">Charcoal tree</name>
    <name type="synonym">Celtis orientalis</name>
    <dbReference type="NCBI Taxonomy" id="63057"/>
    <lineage>
        <taxon>Eukaryota</taxon>
        <taxon>Viridiplantae</taxon>
        <taxon>Streptophyta</taxon>
        <taxon>Embryophyta</taxon>
        <taxon>Tracheophyta</taxon>
        <taxon>Spermatophyta</taxon>
        <taxon>Magnoliopsida</taxon>
        <taxon>eudicotyledons</taxon>
        <taxon>Gunneridae</taxon>
        <taxon>Pentapetalae</taxon>
        <taxon>rosids</taxon>
        <taxon>fabids</taxon>
        <taxon>Rosales</taxon>
        <taxon>Cannabaceae</taxon>
        <taxon>Trema</taxon>
    </lineage>
</organism>
<dbReference type="GO" id="GO:0005634">
    <property type="term" value="C:nucleus"/>
    <property type="evidence" value="ECO:0007669"/>
    <property type="project" value="UniProtKB-SubCell"/>
</dbReference>
<keyword evidence="4" id="KW-0804">Transcription</keyword>
<reference evidence="9" key="1">
    <citation type="submission" date="2016-06" db="EMBL/GenBank/DDBJ databases">
        <title>Parallel loss of symbiosis genes in relatives of nitrogen-fixing non-legume Parasponia.</title>
        <authorList>
            <person name="Van Velzen R."/>
            <person name="Holmer R."/>
            <person name="Bu F."/>
            <person name="Rutten L."/>
            <person name="Van Zeijl A."/>
            <person name="Liu W."/>
            <person name="Santuari L."/>
            <person name="Cao Q."/>
            <person name="Sharma T."/>
            <person name="Shen D."/>
            <person name="Roswanjaya Y."/>
            <person name="Wardhani T."/>
            <person name="Kalhor M.S."/>
            <person name="Jansen J."/>
            <person name="Van den Hoogen J."/>
            <person name="Gungor B."/>
            <person name="Hartog M."/>
            <person name="Hontelez J."/>
            <person name="Verver J."/>
            <person name="Yang W.-C."/>
            <person name="Schijlen E."/>
            <person name="Repin R."/>
            <person name="Schilthuizen M."/>
            <person name="Schranz E."/>
            <person name="Heidstra R."/>
            <person name="Miyata K."/>
            <person name="Fedorova E."/>
            <person name="Kohlen W."/>
            <person name="Bisseling T."/>
            <person name="Smit S."/>
            <person name="Geurts R."/>
        </authorList>
    </citation>
    <scope>NUCLEOTIDE SEQUENCE [LARGE SCALE GENOMIC DNA]</scope>
    <source>
        <strain evidence="9">cv. RG33-2</strain>
    </source>
</reference>
<dbReference type="GO" id="GO:0003677">
    <property type="term" value="F:DNA binding"/>
    <property type="evidence" value="ECO:0007669"/>
    <property type="project" value="UniProtKB-KW"/>
</dbReference>
<name>A0A2P5FY17_TREOI</name>
<keyword evidence="2" id="KW-0805">Transcription regulation</keyword>
<evidence type="ECO:0000256" key="2">
    <source>
        <dbReference type="ARBA" id="ARBA00023015"/>
    </source>
</evidence>
<keyword evidence="5" id="KW-0539">Nucleus</keyword>
<feature type="domain" description="TF-B3" evidence="7">
    <location>
        <begin position="795"/>
        <end position="892"/>
    </location>
</feature>
<evidence type="ECO:0000256" key="4">
    <source>
        <dbReference type="ARBA" id="ARBA00023163"/>
    </source>
</evidence>
<dbReference type="InterPro" id="IPR044837">
    <property type="entry name" value="REM16-like"/>
</dbReference>
<feature type="domain" description="TF-B3" evidence="7">
    <location>
        <begin position="961"/>
        <end position="1060"/>
    </location>
</feature>
<proteinExistence type="predicted"/>
<feature type="region of interest" description="Disordered" evidence="6">
    <location>
        <begin position="910"/>
        <end position="938"/>
    </location>
</feature>
<dbReference type="Pfam" id="PF02362">
    <property type="entry name" value="B3"/>
    <property type="match status" value="6"/>
</dbReference>
<evidence type="ECO:0000256" key="1">
    <source>
        <dbReference type="ARBA" id="ARBA00004123"/>
    </source>
</evidence>
<sequence>MSCGPQGDHNQAIFSPGTPHFFTVILEETLQENKLRIPQKFVRKYGESLSNSVFVKLACGSKWKMELKEQDNKIWFEKGWPDFAKHYALKRGSMLIFRYEGNSEFHAFIFDASTVEIEYPSISIDVDKSNVDLELQSPKEKVVEDDYVEILDDLSPCPKRKEKSPLSCPQPHKIMRTSPTGKTQSNSAGPNECELESSTSKGNLQSTNPEMIGKPDLLANSDKDKSTTTTHEIDEIIRHMETHMYRSEKVATFQKAIDFKSNRPFFKVVMQPSYIYGSHLDFPHDFANRHLNNKSKDAILIVPNGGRKTWSVNYTFIERENTIIARFQSGWISFSRDNNLEVGDVCVFVLLESTKTTFRVVTFHLNGNSKSPISQAHEGGAIQEEAEEDSTNETLPVGAINNEIGNPSSLESVPAKQESGCMSTPSKTSQHQSTSTERARILDSIPFKSERPFFKTLMQPSYVGSKTDQLPLPLNFVTTYIKTQGYVVLSVPNGRSWYAELRMTPPGFSYIVARLCKGWPEFVNDNNLEVGDVCIFKLLDRDEISFEVSIVRFAEYDCLQRSQDECATRPSGGTINDEIGEPSSLDSFPAKQSSGCMFNPWKTMTYAEKSRVLNSIPFESERPFCKVVMHQTYVGFNCRQLKLPLNFVSKYVKTEGYVLLSVPNGRSWNVELKITLGRNSEAKLFTGWPEFASDNNLKVGDVCIFKLLDRPAVSFEVFITRFPEYDCQLWSQGECATRPSGGSLNDEIGEPSSLDSFPAKQTSGCMFTPWKTMTYAEKSRVLDSIPFESERPFCKVLMHQTYVGFNCRQLRLPLNFVTTYVKTEGYVVLSVPNGRSWNVELKITRGRNSEARLFTGWPEFASDNNLKVSDVCIFKLLDRPAVSFEVFIARFPEYDCQLWSQGECATRPSGGAINDEIGEPSSLDNFPAKQASRRMSTPSKRSVKAGILDSIHFISERPFCKVLMQSTYVGRNCKLLQLPLNFVMTYIKTQGDVVLSVPDGRSWKVELRITPPSGSNCVATLDKGWPEFANDNNLKVSDVCIFKLLDRPETSLEVSIVRFAQYDCNQLIIL</sequence>
<dbReference type="SMART" id="SM01019">
    <property type="entry name" value="B3"/>
    <property type="match status" value="6"/>
</dbReference>
<feature type="compositionally biased region" description="Polar residues" evidence="6">
    <location>
        <begin position="177"/>
        <end position="189"/>
    </location>
</feature>
<dbReference type="Gene3D" id="2.40.330.10">
    <property type="entry name" value="DNA-binding pseudobarrel domain"/>
    <property type="match status" value="6"/>
</dbReference>
<evidence type="ECO:0000259" key="7">
    <source>
        <dbReference type="PROSITE" id="PS50863"/>
    </source>
</evidence>
<evidence type="ECO:0000256" key="6">
    <source>
        <dbReference type="SAM" id="MobiDB-lite"/>
    </source>
</evidence>
<feature type="domain" description="TF-B3" evidence="7">
    <location>
        <begin position="455"/>
        <end position="554"/>
    </location>
</feature>
<evidence type="ECO:0000256" key="3">
    <source>
        <dbReference type="ARBA" id="ARBA00023125"/>
    </source>
</evidence>
<dbReference type="InterPro" id="IPR003340">
    <property type="entry name" value="B3_DNA-bd"/>
</dbReference>
<feature type="region of interest" description="Disordered" evidence="6">
    <location>
        <begin position="154"/>
        <end position="228"/>
    </location>
</feature>
<evidence type="ECO:0000256" key="5">
    <source>
        <dbReference type="ARBA" id="ARBA00023242"/>
    </source>
</evidence>
<feature type="compositionally biased region" description="Polar residues" evidence="6">
    <location>
        <begin position="196"/>
        <end position="209"/>
    </location>
</feature>
<dbReference type="AlphaFoldDB" id="A0A2P5FY17"/>
<dbReference type="PANTHER" id="PTHR31391:SF106">
    <property type="entry name" value="B3 DOMAIN-CONTAINING PROTEIN OS01G0723500"/>
    <property type="match status" value="1"/>
</dbReference>
<dbReference type="PROSITE" id="PS50863">
    <property type="entry name" value="B3"/>
    <property type="match status" value="6"/>
</dbReference>
<dbReference type="EMBL" id="JXTC01000004">
    <property type="protein sequence ID" value="POO02679.1"/>
    <property type="molecule type" value="Genomic_DNA"/>
</dbReference>
<feature type="compositionally biased region" description="Polar residues" evidence="6">
    <location>
        <begin position="420"/>
        <end position="436"/>
    </location>
</feature>
<dbReference type="CDD" id="cd10017">
    <property type="entry name" value="B3_DNA"/>
    <property type="match status" value="6"/>
</dbReference>
<accession>A0A2P5FY17</accession>
<keyword evidence="3" id="KW-0238">DNA-binding</keyword>
<dbReference type="PANTHER" id="PTHR31391">
    <property type="entry name" value="B3 DOMAIN-CONTAINING PROTEIN OS11G0197600-RELATED"/>
    <property type="match status" value="1"/>
</dbReference>
<dbReference type="InterPro" id="IPR015300">
    <property type="entry name" value="DNA-bd_pseudobarrel_sf"/>
</dbReference>
<dbReference type="Proteomes" id="UP000237000">
    <property type="component" value="Unassembled WGS sequence"/>
</dbReference>
<dbReference type="SUPFAM" id="SSF101936">
    <property type="entry name" value="DNA-binding pseudobarrel domain"/>
    <property type="match status" value="6"/>
</dbReference>
<feature type="region of interest" description="Disordered" evidence="6">
    <location>
        <begin position="372"/>
        <end position="439"/>
    </location>
</feature>
<evidence type="ECO:0000313" key="9">
    <source>
        <dbReference type="Proteomes" id="UP000237000"/>
    </source>
</evidence>
<dbReference type="InParanoid" id="A0A2P5FY17"/>
<dbReference type="OrthoDB" id="623918at2759"/>
<keyword evidence="9" id="KW-1185">Reference proteome</keyword>
<comment type="subcellular location">
    <subcellularLocation>
        <location evidence="1">Nucleus</location>
    </subcellularLocation>
</comment>
<protein>
    <submittedName>
        <fullName evidence="8">B3 DNA binding domain containing protein</fullName>
    </submittedName>
</protein>
<feature type="domain" description="TF-B3" evidence="7">
    <location>
        <begin position="20"/>
        <end position="113"/>
    </location>
</feature>
<feature type="domain" description="TF-B3" evidence="7">
    <location>
        <begin position="265"/>
        <end position="366"/>
    </location>
</feature>